<keyword evidence="1" id="KW-0472">Membrane</keyword>
<dbReference type="Proteomes" id="UP000053528">
    <property type="component" value="Unassembled WGS sequence"/>
</dbReference>
<dbReference type="EMBL" id="JRNH01000032">
    <property type="protein sequence ID" value="KGF19567.1"/>
    <property type="molecule type" value="Genomic_DNA"/>
</dbReference>
<accession>A0A095ZLS7</accession>
<dbReference type="AlphaFoldDB" id="A0A095ZLS7"/>
<gene>
    <name evidence="2" type="ORF">HMPREF2128_10970</name>
</gene>
<proteinExistence type="predicted"/>
<keyword evidence="1" id="KW-0812">Transmembrane</keyword>
<reference evidence="2 3" key="1">
    <citation type="submission" date="2014-07" db="EMBL/GenBank/DDBJ databases">
        <authorList>
            <person name="McCorrison J."/>
            <person name="Sanka R."/>
            <person name="Torralba M."/>
            <person name="Gillis M."/>
            <person name="Haft D.H."/>
            <person name="Methe B."/>
            <person name="Sutton G."/>
            <person name="Nelson K.E."/>
        </authorList>
    </citation>
    <scope>NUCLEOTIDE SEQUENCE [LARGE SCALE GENOMIC DNA]</scope>
    <source>
        <strain evidence="2 3">DNF00011</strain>
    </source>
</reference>
<comment type="caution">
    <text evidence="2">The sequence shown here is derived from an EMBL/GenBank/DDBJ whole genome shotgun (WGS) entry which is preliminary data.</text>
</comment>
<name>A0A095ZLS7_9MICC</name>
<protein>
    <submittedName>
        <fullName evidence="2">Uncharacterized protein</fullName>
    </submittedName>
</protein>
<evidence type="ECO:0000256" key="1">
    <source>
        <dbReference type="SAM" id="Phobius"/>
    </source>
</evidence>
<evidence type="ECO:0000313" key="3">
    <source>
        <dbReference type="Proteomes" id="UP000053528"/>
    </source>
</evidence>
<organism evidence="2 3">
    <name type="scientific">Pseudoglutamicibacter albus DNF00011</name>
    <dbReference type="NCBI Taxonomy" id="1401063"/>
    <lineage>
        <taxon>Bacteria</taxon>
        <taxon>Bacillati</taxon>
        <taxon>Actinomycetota</taxon>
        <taxon>Actinomycetes</taxon>
        <taxon>Micrococcales</taxon>
        <taxon>Micrococcaceae</taxon>
        <taxon>Pseudoglutamicibacter</taxon>
    </lineage>
</organism>
<sequence>MQKKGDQQVFIFTWEGKDPEELTEKVRQTFTSFTMSESRKGGLWPETRAQVRFAPERDLKTTIETTPRLRVELPFMHGVKDEVPDQGYDLSEAHQHFVYSGPSSAWFITMGVLAALVLAGLVLLLVFRKKIAAKLT</sequence>
<keyword evidence="1" id="KW-1133">Transmembrane helix</keyword>
<evidence type="ECO:0000313" key="2">
    <source>
        <dbReference type="EMBL" id="KGF19567.1"/>
    </source>
</evidence>
<feature type="transmembrane region" description="Helical" evidence="1">
    <location>
        <begin position="105"/>
        <end position="127"/>
    </location>
</feature>
<dbReference type="RefSeq" id="WP_035758097.1">
    <property type="nucleotide sequence ID" value="NZ_JRNH01000032.1"/>
</dbReference>